<feature type="compositionally biased region" description="Basic and acidic residues" evidence="6">
    <location>
        <begin position="292"/>
        <end position="307"/>
    </location>
</feature>
<dbReference type="RefSeq" id="WP_394842628.1">
    <property type="nucleotide sequence ID" value="NZ_CP089982.1"/>
</dbReference>
<dbReference type="PANTHER" id="PTHR30213">
    <property type="entry name" value="INNER MEMBRANE PROTEIN YHJD"/>
    <property type="match status" value="1"/>
</dbReference>
<dbReference type="Pfam" id="PF03631">
    <property type="entry name" value="Virul_fac_BrkB"/>
    <property type="match status" value="1"/>
</dbReference>
<feature type="transmembrane region" description="Helical" evidence="7">
    <location>
        <begin position="181"/>
        <end position="203"/>
    </location>
</feature>
<dbReference type="Proteomes" id="UP001379533">
    <property type="component" value="Chromosome"/>
</dbReference>
<organism evidence="8 9">
    <name type="scientific">Pendulispora brunnea</name>
    <dbReference type="NCBI Taxonomy" id="2905690"/>
    <lineage>
        <taxon>Bacteria</taxon>
        <taxon>Pseudomonadati</taxon>
        <taxon>Myxococcota</taxon>
        <taxon>Myxococcia</taxon>
        <taxon>Myxococcales</taxon>
        <taxon>Sorangiineae</taxon>
        <taxon>Pendulisporaceae</taxon>
        <taxon>Pendulispora</taxon>
    </lineage>
</organism>
<feature type="region of interest" description="Disordered" evidence="6">
    <location>
        <begin position="292"/>
        <end position="315"/>
    </location>
</feature>
<keyword evidence="3 7" id="KW-0812">Transmembrane</keyword>
<reference evidence="8 9" key="1">
    <citation type="submission" date="2021-12" db="EMBL/GenBank/DDBJ databases">
        <title>Discovery of the Pendulisporaceae a myxobacterial family with distinct sporulation behavior and unique specialized metabolism.</title>
        <authorList>
            <person name="Garcia R."/>
            <person name="Popoff A."/>
            <person name="Bader C.D."/>
            <person name="Loehr J."/>
            <person name="Walesch S."/>
            <person name="Walt C."/>
            <person name="Boldt J."/>
            <person name="Bunk B."/>
            <person name="Haeckl F.J.F.P.J."/>
            <person name="Gunesch A.P."/>
            <person name="Birkelbach J."/>
            <person name="Nuebel U."/>
            <person name="Pietschmann T."/>
            <person name="Bach T."/>
            <person name="Mueller R."/>
        </authorList>
    </citation>
    <scope>NUCLEOTIDE SEQUENCE [LARGE SCALE GENOMIC DNA]</scope>
    <source>
        <strain evidence="8 9">MSr12523</strain>
    </source>
</reference>
<feature type="transmembrane region" description="Helical" evidence="7">
    <location>
        <begin position="28"/>
        <end position="51"/>
    </location>
</feature>
<keyword evidence="4 7" id="KW-1133">Transmembrane helix</keyword>
<keyword evidence="2" id="KW-1003">Cell membrane</keyword>
<dbReference type="EMBL" id="CP089982">
    <property type="protein sequence ID" value="WXA92009.1"/>
    <property type="molecule type" value="Genomic_DNA"/>
</dbReference>
<evidence type="ECO:0000256" key="5">
    <source>
        <dbReference type="ARBA" id="ARBA00023136"/>
    </source>
</evidence>
<gene>
    <name evidence="8" type="ORF">LZC95_36855</name>
</gene>
<name>A0ABZ2JZT2_9BACT</name>
<dbReference type="PANTHER" id="PTHR30213:SF1">
    <property type="entry name" value="INNER MEMBRANE PROTEIN YHJD"/>
    <property type="match status" value="1"/>
</dbReference>
<sequence length="315" mass="34322">MVKKLIDLFSEAGVRWSDDKCHRMGASLAYYALFSLFPLLMLAVTGLGFFLGDDDATRAKIVQSFANTGAPGAQSLIDQTLANMQNHQTARGIGTVVGIVAFVLSASAVFGELDTSLNKIWRCPDRPSGTIVQSLLATLRDKAMAMLLVLGAALFLLVSLVASTVLSALTDSARDALPFAWGWTLLEHGISLAFLTFFFAALFRVIPDCHAKWRDVLGGGLLTAIAFTLVKRLLTLYLTTVASYSAYGAVGAVLALLTWIYLVSLLVFYGAEFARVYAERYGSLASLTEERHDERDAVTEQRQEPKHRPQAHLLP</sequence>
<evidence type="ECO:0000313" key="9">
    <source>
        <dbReference type="Proteomes" id="UP001379533"/>
    </source>
</evidence>
<feature type="transmembrane region" description="Helical" evidence="7">
    <location>
        <begin position="145"/>
        <end position="169"/>
    </location>
</feature>
<feature type="transmembrane region" description="Helical" evidence="7">
    <location>
        <begin position="93"/>
        <end position="113"/>
    </location>
</feature>
<proteinExistence type="predicted"/>
<protein>
    <submittedName>
        <fullName evidence="8">YihY/virulence factor BrkB family protein</fullName>
    </submittedName>
</protein>
<accession>A0ABZ2JZT2</accession>
<dbReference type="InterPro" id="IPR017039">
    <property type="entry name" value="Virul_fac_BrkB"/>
</dbReference>
<dbReference type="PIRSF" id="PIRSF035875">
    <property type="entry name" value="RNase_BN"/>
    <property type="match status" value="1"/>
</dbReference>
<evidence type="ECO:0000256" key="1">
    <source>
        <dbReference type="ARBA" id="ARBA00004651"/>
    </source>
</evidence>
<keyword evidence="9" id="KW-1185">Reference proteome</keyword>
<feature type="transmembrane region" description="Helical" evidence="7">
    <location>
        <begin position="215"/>
        <end position="234"/>
    </location>
</feature>
<evidence type="ECO:0000313" key="8">
    <source>
        <dbReference type="EMBL" id="WXA92009.1"/>
    </source>
</evidence>
<evidence type="ECO:0000256" key="6">
    <source>
        <dbReference type="SAM" id="MobiDB-lite"/>
    </source>
</evidence>
<keyword evidence="5 7" id="KW-0472">Membrane</keyword>
<dbReference type="NCBIfam" id="TIGR00765">
    <property type="entry name" value="yihY_not_rbn"/>
    <property type="match status" value="1"/>
</dbReference>
<evidence type="ECO:0000256" key="2">
    <source>
        <dbReference type="ARBA" id="ARBA00022475"/>
    </source>
</evidence>
<comment type="subcellular location">
    <subcellularLocation>
        <location evidence="1">Cell membrane</location>
        <topology evidence="1">Multi-pass membrane protein</topology>
    </subcellularLocation>
</comment>
<feature type="transmembrane region" description="Helical" evidence="7">
    <location>
        <begin position="246"/>
        <end position="271"/>
    </location>
</feature>
<evidence type="ECO:0000256" key="4">
    <source>
        <dbReference type="ARBA" id="ARBA00022989"/>
    </source>
</evidence>
<evidence type="ECO:0000256" key="7">
    <source>
        <dbReference type="SAM" id="Phobius"/>
    </source>
</evidence>
<evidence type="ECO:0000256" key="3">
    <source>
        <dbReference type="ARBA" id="ARBA00022692"/>
    </source>
</evidence>